<evidence type="ECO:0000313" key="2">
    <source>
        <dbReference type="EMBL" id="KAF4646726.1"/>
    </source>
</evidence>
<feature type="non-terminal residue" evidence="2">
    <location>
        <position position="159"/>
    </location>
</feature>
<feature type="region of interest" description="Disordered" evidence="1">
    <location>
        <begin position="1"/>
        <end position="27"/>
    </location>
</feature>
<dbReference type="Proteomes" id="UP000591131">
    <property type="component" value="Unassembled WGS sequence"/>
</dbReference>
<protein>
    <submittedName>
        <fullName evidence="2">Uncharacterized protein</fullName>
    </submittedName>
</protein>
<dbReference type="AlphaFoldDB" id="A0A7J6KJL1"/>
<reference evidence="2 3" key="1">
    <citation type="submission" date="2020-04" db="EMBL/GenBank/DDBJ databases">
        <title>Perkinsus chesapeaki whole genome sequence.</title>
        <authorList>
            <person name="Bogema D.R."/>
        </authorList>
    </citation>
    <scope>NUCLEOTIDE SEQUENCE [LARGE SCALE GENOMIC DNA]</scope>
    <source>
        <strain evidence="2">ATCC PRA-425</strain>
    </source>
</reference>
<comment type="caution">
    <text evidence="2">The sequence shown here is derived from an EMBL/GenBank/DDBJ whole genome shotgun (WGS) entry which is preliminary data.</text>
</comment>
<feature type="compositionally biased region" description="Polar residues" evidence="1">
    <location>
        <begin position="1"/>
        <end position="20"/>
    </location>
</feature>
<dbReference type="EMBL" id="JAAPAO010003164">
    <property type="protein sequence ID" value="KAF4646726.1"/>
    <property type="molecule type" value="Genomic_DNA"/>
</dbReference>
<organism evidence="2 3">
    <name type="scientific">Perkinsus chesapeaki</name>
    <name type="common">Clam parasite</name>
    <name type="synonym">Perkinsus andrewsi</name>
    <dbReference type="NCBI Taxonomy" id="330153"/>
    <lineage>
        <taxon>Eukaryota</taxon>
        <taxon>Sar</taxon>
        <taxon>Alveolata</taxon>
        <taxon>Perkinsozoa</taxon>
        <taxon>Perkinsea</taxon>
        <taxon>Perkinsida</taxon>
        <taxon>Perkinsidae</taxon>
        <taxon>Perkinsus</taxon>
    </lineage>
</organism>
<feature type="non-terminal residue" evidence="2">
    <location>
        <position position="1"/>
    </location>
</feature>
<keyword evidence="3" id="KW-1185">Reference proteome</keyword>
<name>A0A7J6KJL1_PERCH</name>
<sequence length="159" mass="17189">DCPKNSRSGSKPQHSKSATNGERGDPRRDETVLLTLGKAEVLSGTVEVSTRHHPHDNKTTDHARAGFDTMCSQNLVTRGLLTLLGATAIPGEGVRLQTAGGAREANEWVTLTVKRPSFQVDLPFLVVDTLPGVDLLVRKADLVYLGYQIVDHAPVEEPT</sequence>
<evidence type="ECO:0000313" key="3">
    <source>
        <dbReference type="Proteomes" id="UP000591131"/>
    </source>
</evidence>
<evidence type="ECO:0000256" key="1">
    <source>
        <dbReference type="SAM" id="MobiDB-lite"/>
    </source>
</evidence>
<proteinExistence type="predicted"/>
<accession>A0A7J6KJL1</accession>
<gene>
    <name evidence="2" type="ORF">FOL47_005733</name>
</gene>